<organism evidence="1 2">
    <name type="scientific">Senna tora</name>
    <dbReference type="NCBI Taxonomy" id="362788"/>
    <lineage>
        <taxon>Eukaryota</taxon>
        <taxon>Viridiplantae</taxon>
        <taxon>Streptophyta</taxon>
        <taxon>Embryophyta</taxon>
        <taxon>Tracheophyta</taxon>
        <taxon>Spermatophyta</taxon>
        <taxon>Magnoliopsida</taxon>
        <taxon>eudicotyledons</taxon>
        <taxon>Gunneridae</taxon>
        <taxon>Pentapetalae</taxon>
        <taxon>rosids</taxon>
        <taxon>fabids</taxon>
        <taxon>Fabales</taxon>
        <taxon>Fabaceae</taxon>
        <taxon>Caesalpinioideae</taxon>
        <taxon>Cassia clade</taxon>
        <taxon>Senna</taxon>
    </lineage>
</organism>
<protein>
    <submittedName>
        <fullName evidence="1">Uncharacterized protein</fullName>
    </submittedName>
</protein>
<evidence type="ECO:0000313" key="1">
    <source>
        <dbReference type="EMBL" id="KAF7818753.1"/>
    </source>
</evidence>
<dbReference type="Proteomes" id="UP000634136">
    <property type="component" value="Unassembled WGS sequence"/>
</dbReference>
<evidence type="ECO:0000313" key="2">
    <source>
        <dbReference type="Proteomes" id="UP000634136"/>
    </source>
</evidence>
<accession>A0A834TAV6</accession>
<dbReference type="AlphaFoldDB" id="A0A834TAV6"/>
<name>A0A834TAV6_9FABA</name>
<proteinExistence type="predicted"/>
<reference evidence="1" key="1">
    <citation type="submission" date="2020-09" db="EMBL/GenBank/DDBJ databases">
        <title>Genome-Enabled Discovery of Anthraquinone Biosynthesis in Senna tora.</title>
        <authorList>
            <person name="Kang S.-H."/>
            <person name="Pandey R.P."/>
            <person name="Lee C.-M."/>
            <person name="Sim J.-S."/>
            <person name="Jeong J.-T."/>
            <person name="Choi B.-S."/>
            <person name="Jung M."/>
            <person name="Ginzburg D."/>
            <person name="Zhao K."/>
            <person name="Won S.Y."/>
            <person name="Oh T.-J."/>
            <person name="Yu Y."/>
            <person name="Kim N.-H."/>
            <person name="Lee O.R."/>
            <person name="Lee T.-H."/>
            <person name="Bashyal P."/>
            <person name="Kim T.-S."/>
            <person name="Lee W.-H."/>
            <person name="Kawkins C."/>
            <person name="Kim C.-K."/>
            <person name="Kim J.S."/>
            <person name="Ahn B.O."/>
            <person name="Rhee S.Y."/>
            <person name="Sohng J.K."/>
        </authorList>
    </citation>
    <scope>NUCLEOTIDE SEQUENCE</scope>
    <source>
        <tissue evidence="1">Leaf</tissue>
    </source>
</reference>
<sequence>MEGGAAWSCYDVVGFSVPYVGHPEEERAVWRRTIIRKKRMFITLTKLCSIRSRSRGASASAPLRSLARKLGRFKVRIIVLSDDTLRK</sequence>
<comment type="caution">
    <text evidence="1">The sequence shown here is derived from an EMBL/GenBank/DDBJ whole genome shotgun (WGS) entry which is preliminary data.</text>
</comment>
<gene>
    <name evidence="1" type="ORF">G2W53_024208</name>
</gene>
<keyword evidence="2" id="KW-1185">Reference proteome</keyword>
<dbReference type="EMBL" id="JAAIUW010000008">
    <property type="protein sequence ID" value="KAF7818753.1"/>
    <property type="molecule type" value="Genomic_DNA"/>
</dbReference>